<organism evidence="1 2">
    <name type="scientific">Vallitalea maricola</name>
    <dbReference type="NCBI Taxonomy" id="3074433"/>
    <lineage>
        <taxon>Bacteria</taxon>
        <taxon>Bacillati</taxon>
        <taxon>Bacillota</taxon>
        <taxon>Clostridia</taxon>
        <taxon>Lachnospirales</taxon>
        <taxon>Vallitaleaceae</taxon>
        <taxon>Vallitalea</taxon>
    </lineage>
</organism>
<dbReference type="Proteomes" id="UP001374599">
    <property type="component" value="Unassembled WGS sequence"/>
</dbReference>
<sequence>MRNLYHELSKLEDEIFRLGDFINSSGQAYSQAEDSISKLVGLDNLTINSSISSNKNPNSPMGNYPFKGFDFSSSIKHLLDFFRKIGQATIDFFVLDDPRNALKTADSFIDIKPCTGIAYRAGLPSYNNILIETGDFNITGNDPLINKYEGKYTAVDKTNDFESVFSNVWNNIWSHIKKIGEFFAPVYENLKDLAIKHQEAMKELPNDIATLDYEPWMSTLNTFPDSEDKYRCAISNIPSYKEAGHAMVLGWMATDPSSRGINPKYYPQLLATLMVYKDKEALTLEQIDAKYLEIYNRNEEAIRRAEEKEKEENSSVLDTALEWTHTVLDIVGWVPFCGDVCDLINAGLYLLQNDFVNVALSCIAFIPAIGQGIKGILKKIFNAGDDAKAIAKILSKIDNPKAIIEKIKKACTHMISWLKNLPNSIDNLLDSPFISKMLGGAKKGVSKIIDGISSMLDKFTTKIQDTIDNVVEKIEKKFTKNLDDIINPKVVDEIISTEKGLRPDPSTYMPKQYIDKHLAKFDDGVTKITWQAPNRPVGPPSGTFVMPKSVADDLIAKSGGDVSKLEQLLSLEPGTLGNTPVRVDIDNPTGLRMPSGNEFGANDQWIPGGFTGGGIPEATIDQVPLDKITVTNLFN</sequence>
<dbReference type="EMBL" id="BTPU01000003">
    <property type="protein sequence ID" value="GMQ61001.1"/>
    <property type="molecule type" value="Genomic_DNA"/>
</dbReference>
<evidence type="ECO:0000313" key="2">
    <source>
        <dbReference type="Proteomes" id="UP001374599"/>
    </source>
</evidence>
<evidence type="ECO:0000313" key="1">
    <source>
        <dbReference type="EMBL" id="GMQ61001.1"/>
    </source>
</evidence>
<protein>
    <submittedName>
        <fullName evidence="1">Uncharacterized protein</fullName>
    </submittedName>
</protein>
<proteinExistence type="predicted"/>
<comment type="caution">
    <text evidence="1">The sequence shown here is derived from an EMBL/GenBank/DDBJ whole genome shotgun (WGS) entry which is preliminary data.</text>
</comment>
<gene>
    <name evidence="1" type="ORF">AN2V17_02290</name>
</gene>
<name>A0ACB5UDI2_9FIRM</name>
<accession>A0ACB5UDI2</accession>
<reference evidence="1" key="1">
    <citation type="submission" date="2023-09" db="EMBL/GenBank/DDBJ databases">
        <title>Vallitalea sediminicola and Vallitalea maricola sp. nov., anaerobic bacteria isolated from marine sediment.</title>
        <authorList>
            <person name="Hirano S."/>
            <person name="Maeda A."/>
            <person name="Terahara T."/>
            <person name="Mori K."/>
            <person name="Hamada M."/>
            <person name="Matsumoto R."/>
            <person name="Kobayashi T."/>
        </authorList>
    </citation>
    <scope>NUCLEOTIDE SEQUENCE</scope>
    <source>
        <strain evidence="1">AN17-2</strain>
    </source>
</reference>
<keyword evidence="2" id="KW-1185">Reference proteome</keyword>